<organism evidence="2">
    <name type="scientific">uncultured Rubrobacteraceae bacterium</name>
    <dbReference type="NCBI Taxonomy" id="349277"/>
    <lineage>
        <taxon>Bacteria</taxon>
        <taxon>Bacillati</taxon>
        <taxon>Actinomycetota</taxon>
        <taxon>Rubrobacteria</taxon>
        <taxon>Rubrobacterales</taxon>
        <taxon>Rubrobacteraceae</taxon>
        <taxon>environmental samples</taxon>
    </lineage>
</organism>
<name>A0A6J4R120_9ACTN</name>
<feature type="non-terminal residue" evidence="2">
    <location>
        <position position="38"/>
    </location>
</feature>
<protein>
    <submittedName>
        <fullName evidence="2">Uncharacterized protein</fullName>
    </submittedName>
</protein>
<feature type="compositionally biased region" description="Basic and acidic residues" evidence="1">
    <location>
        <begin position="15"/>
        <end position="38"/>
    </location>
</feature>
<reference evidence="2" key="1">
    <citation type="submission" date="2020-02" db="EMBL/GenBank/DDBJ databases">
        <authorList>
            <person name="Meier V. D."/>
        </authorList>
    </citation>
    <scope>NUCLEOTIDE SEQUENCE</scope>
    <source>
        <strain evidence="2">AVDCRST_MAG01</strain>
    </source>
</reference>
<accession>A0A6J4R120</accession>
<feature type="non-terminal residue" evidence="2">
    <location>
        <position position="1"/>
    </location>
</feature>
<sequence>DRDPLHRGTGTLRAGGDDRARRFRDRLEGQDAHRHGPK</sequence>
<dbReference type="EMBL" id="CADCUW010000643">
    <property type="protein sequence ID" value="CAA9453979.1"/>
    <property type="molecule type" value="Genomic_DNA"/>
</dbReference>
<feature type="region of interest" description="Disordered" evidence="1">
    <location>
        <begin position="1"/>
        <end position="38"/>
    </location>
</feature>
<proteinExistence type="predicted"/>
<evidence type="ECO:0000313" key="2">
    <source>
        <dbReference type="EMBL" id="CAA9453979.1"/>
    </source>
</evidence>
<evidence type="ECO:0000256" key="1">
    <source>
        <dbReference type="SAM" id="MobiDB-lite"/>
    </source>
</evidence>
<dbReference type="AlphaFoldDB" id="A0A6J4R120"/>
<gene>
    <name evidence="2" type="ORF">AVDCRST_MAG01-01-4926</name>
</gene>